<feature type="region of interest" description="Disordered" evidence="1">
    <location>
        <begin position="1"/>
        <end position="32"/>
    </location>
</feature>
<reference evidence="2 3" key="1">
    <citation type="submission" date="2021-03" db="EMBL/GenBank/DDBJ databases">
        <authorList>
            <person name="King G.J."/>
            <person name="Bancroft I."/>
            <person name="Baten A."/>
            <person name="Bloomfield J."/>
            <person name="Borpatragohain P."/>
            <person name="He Z."/>
            <person name="Irish N."/>
            <person name="Irwin J."/>
            <person name="Liu K."/>
            <person name="Mauleon R.P."/>
            <person name="Moore J."/>
            <person name="Morris R."/>
            <person name="Ostergaard L."/>
            <person name="Wang B."/>
            <person name="Wells R."/>
        </authorList>
    </citation>
    <scope>NUCLEOTIDE SEQUENCE [LARGE SCALE GENOMIC DNA]</scope>
    <source>
        <strain evidence="2">R-o-18</strain>
        <tissue evidence="2">Leaf</tissue>
    </source>
</reference>
<keyword evidence="3" id="KW-1185">Reference proteome</keyword>
<feature type="compositionally biased region" description="Basic and acidic residues" evidence="1">
    <location>
        <begin position="1"/>
        <end position="10"/>
    </location>
</feature>
<evidence type="ECO:0000256" key="1">
    <source>
        <dbReference type="SAM" id="MobiDB-lite"/>
    </source>
</evidence>
<organism evidence="2 3">
    <name type="scientific">Brassica rapa subsp. trilocularis</name>
    <dbReference type="NCBI Taxonomy" id="1813537"/>
    <lineage>
        <taxon>Eukaryota</taxon>
        <taxon>Viridiplantae</taxon>
        <taxon>Streptophyta</taxon>
        <taxon>Embryophyta</taxon>
        <taxon>Tracheophyta</taxon>
        <taxon>Spermatophyta</taxon>
        <taxon>Magnoliopsida</taxon>
        <taxon>eudicotyledons</taxon>
        <taxon>Gunneridae</taxon>
        <taxon>Pentapetalae</taxon>
        <taxon>rosids</taxon>
        <taxon>malvids</taxon>
        <taxon>Brassicales</taxon>
        <taxon>Brassicaceae</taxon>
        <taxon>Brassiceae</taxon>
        <taxon>Brassica</taxon>
    </lineage>
</organism>
<accession>A0ABQ7KUR4</accession>
<name>A0ABQ7KUR4_BRACM</name>
<gene>
    <name evidence="2" type="primary">A07p002910.1_BraROA</name>
    <name evidence="2" type="ORF">IGI04_025876</name>
</gene>
<evidence type="ECO:0000313" key="2">
    <source>
        <dbReference type="EMBL" id="KAG5378034.1"/>
    </source>
</evidence>
<dbReference type="Proteomes" id="UP000823674">
    <property type="component" value="Chromosome A07"/>
</dbReference>
<protein>
    <submittedName>
        <fullName evidence="2">Uncharacterized protein</fullName>
    </submittedName>
</protein>
<evidence type="ECO:0000313" key="3">
    <source>
        <dbReference type="Proteomes" id="UP000823674"/>
    </source>
</evidence>
<proteinExistence type="predicted"/>
<sequence>MSGERSARERACRRRRPSSVSEKFPIVSHLSSGQPPNVVEAKLALPPPVLVAERRKFLQLRRRQLKFPGVKAPSALSRRFQVLELRRRMSSLQWDDALRQGFSKVKKRFGFGRGLKGLRAPAKRGFQRLGTAVW</sequence>
<dbReference type="EMBL" id="JADBGQ010000009">
    <property type="protein sequence ID" value="KAG5378034.1"/>
    <property type="molecule type" value="Genomic_DNA"/>
</dbReference>
<comment type="caution">
    <text evidence="2">The sequence shown here is derived from an EMBL/GenBank/DDBJ whole genome shotgun (WGS) entry which is preliminary data.</text>
</comment>